<feature type="transmembrane region" description="Helical" evidence="6">
    <location>
        <begin position="96"/>
        <end position="116"/>
    </location>
</feature>
<dbReference type="Pfam" id="PF00892">
    <property type="entry name" value="EamA"/>
    <property type="match status" value="2"/>
</dbReference>
<sequence>MKNNFPLSGLFFATVSIFIWGITFVSTKYLLRSFSSYEILVLRFLLAYAGLWILRPRRLHLSERKQELYFMLAGFSGVTAYQFMENMAISYTSASNVSIIVSICPIFTAIFAQIFLKERHLTMYFNIGFLLAIFGIALVSFNGVVEFHLNPKGDVLALCSALCWGLYSICVSKINSLRLDSIQVTRRIFFWAVVFMLPIGIFSLLRFGAALPAGEGLQIQNNISVFFDSAFNLKRFSNPLNWLNLCFLGLGASAFCFAAWNIACEKLGTVRATVGIYLIPVVTIVFAFFALGEKISLMGAIGALLTISGLFVSEIKKN</sequence>
<keyword evidence="2" id="KW-1003">Cell membrane</keyword>
<dbReference type="Proteomes" id="UP000518887">
    <property type="component" value="Unassembled WGS sequence"/>
</dbReference>
<evidence type="ECO:0000313" key="9">
    <source>
        <dbReference type="Proteomes" id="UP000518887"/>
    </source>
</evidence>
<proteinExistence type="predicted"/>
<dbReference type="InterPro" id="IPR051258">
    <property type="entry name" value="Diverse_Substrate_Transporter"/>
</dbReference>
<evidence type="ECO:0000256" key="1">
    <source>
        <dbReference type="ARBA" id="ARBA00004651"/>
    </source>
</evidence>
<feature type="transmembrane region" description="Helical" evidence="6">
    <location>
        <begin position="123"/>
        <end position="143"/>
    </location>
</feature>
<organism evidence="8 9">
    <name type="scientific">Treponema ruminis</name>
    <dbReference type="NCBI Taxonomy" id="744515"/>
    <lineage>
        <taxon>Bacteria</taxon>
        <taxon>Pseudomonadati</taxon>
        <taxon>Spirochaetota</taxon>
        <taxon>Spirochaetia</taxon>
        <taxon>Spirochaetales</taxon>
        <taxon>Treponemataceae</taxon>
        <taxon>Treponema</taxon>
    </lineage>
</organism>
<evidence type="ECO:0000313" key="8">
    <source>
        <dbReference type="EMBL" id="MBB5226478.1"/>
    </source>
</evidence>
<evidence type="ECO:0000256" key="2">
    <source>
        <dbReference type="ARBA" id="ARBA00022475"/>
    </source>
</evidence>
<evidence type="ECO:0000259" key="7">
    <source>
        <dbReference type="Pfam" id="PF00892"/>
    </source>
</evidence>
<dbReference type="InterPro" id="IPR000620">
    <property type="entry name" value="EamA_dom"/>
</dbReference>
<dbReference type="GO" id="GO:0005886">
    <property type="term" value="C:plasma membrane"/>
    <property type="evidence" value="ECO:0007669"/>
    <property type="project" value="UniProtKB-SubCell"/>
</dbReference>
<feature type="transmembrane region" description="Helical" evidence="6">
    <location>
        <begin position="66"/>
        <end position="84"/>
    </location>
</feature>
<feature type="transmembrane region" description="Helical" evidence="6">
    <location>
        <begin position="37"/>
        <end position="54"/>
    </location>
</feature>
<evidence type="ECO:0000256" key="4">
    <source>
        <dbReference type="ARBA" id="ARBA00022989"/>
    </source>
</evidence>
<dbReference type="EMBL" id="JACHFQ010000005">
    <property type="protein sequence ID" value="MBB5226478.1"/>
    <property type="molecule type" value="Genomic_DNA"/>
</dbReference>
<feature type="transmembrane region" description="Helical" evidence="6">
    <location>
        <begin position="297"/>
        <end position="315"/>
    </location>
</feature>
<feature type="transmembrane region" description="Helical" evidence="6">
    <location>
        <begin position="7"/>
        <end position="31"/>
    </location>
</feature>
<protein>
    <submittedName>
        <fullName evidence="8">Drug/metabolite transporter (DMT)-like permease</fullName>
    </submittedName>
</protein>
<dbReference type="PANTHER" id="PTHR42920">
    <property type="entry name" value="OS03G0707200 PROTEIN-RELATED"/>
    <property type="match status" value="1"/>
</dbReference>
<gene>
    <name evidence="8" type="ORF">HNP76_001851</name>
</gene>
<comment type="subcellular location">
    <subcellularLocation>
        <location evidence="1">Cell membrane</location>
        <topology evidence="1">Multi-pass membrane protein</topology>
    </subcellularLocation>
</comment>
<dbReference type="AlphaFoldDB" id="A0A7W8G9S8"/>
<feature type="domain" description="EamA" evidence="7">
    <location>
        <begin position="230"/>
        <end position="312"/>
    </location>
</feature>
<keyword evidence="5 6" id="KW-0472">Membrane</keyword>
<dbReference type="RefSeq" id="WP_184659770.1">
    <property type="nucleotide sequence ID" value="NZ_CP031518.1"/>
</dbReference>
<feature type="transmembrane region" description="Helical" evidence="6">
    <location>
        <begin position="188"/>
        <end position="207"/>
    </location>
</feature>
<evidence type="ECO:0000256" key="6">
    <source>
        <dbReference type="SAM" id="Phobius"/>
    </source>
</evidence>
<feature type="transmembrane region" description="Helical" evidence="6">
    <location>
        <begin position="155"/>
        <end position="176"/>
    </location>
</feature>
<evidence type="ECO:0000256" key="3">
    <source>
        <dbReference type="ARBA" id="ARBA00022692"/>
    </source>
</evidence>
<keyword evidence="3 6" id="KW-0812">Transmembrane</keyword>
<reference evidence="8 9" key="1">
    <citation type="submission" date="2020-08" db="EMBL/GenBank/DDBJ databases">
        <title>Genomic Encyclopedia of Type Strains, Phase IV (KMG-IV): sequencing the most valuable type-strain genomes for metagenomic binning, comparative biology and taxonomic classification.</title>
        <authorList>
            <person name="Goeker M."/>
        </authorList>
    </citation>
    <scope>NUCLEOTIDE SEQUENCE [LARGE SCALE GENOMIC DNA]</scope>
    <source>
        <strain evidence="8 9">DSM 103462</strain>
    </source>
</reference>
<name>A0A7W8G9S8_9SPIR</name>
<feature type="transmembrane region" description="Helical" evidence="6">
    <location>
        <begin position="242"/>
        <end position="262"/>
    </location>
</feature>
<keyword evidence="4 6" id="KW-1133">Transmembrane helix</keyword>
<accession>A0A7W8G9S8</accession>
<dbReference type="SUPFAM" id="SSF103481">
    <property type="entry name" value="Multidrug resistance efflux transporter EmrE"/>
    <property type="match status" value="2"/>
</dbReference>
<dbReference type="PANTHER" id="PTHR42920:SF11">
    <property type="entry name" value="INNER MEMBRANE PROTEIN YTFF"/>
    <property type="match status" value="1"/>
</dbReference>
<evidence type="ECO:0000256" key="5">
    <source>
        <dbReference type="ARBA" id="ARBA00023136"/>
    </source>
</evidence>
<feature type="domain" description="EamA" evidence="7">
    <location>
        <begin position="8"/>
        <end position="140"/>
    </location>
</feature>
<dbReference type="InterPro" id="IPR037185">
    <property type="entry name" value="EmrE-like"/>
</dbReference>
<comment type="caution">
    <text evidence="8">The sequence shown here is derived from an EMBL/GenBank/DDBJ whole genome shotgun (WGS) entry which is preliminary data.</text>
</comment>
<feature type="transmembrane region" description="Helical" evidence="6">
    <location>
        <begin position="274"/>
        <end position="291"/>
    </location>
</feature>
<keyword evidence="9" id="KW-1185">Reference proteome</keyword>